<keyword evidence="14" id="KW-0862">Zinc</keyword>
<comment type="catalytic activity">
    <reaction evidence="11">
        <text>2 5-aminolevulinate = porphobilinogen + 2 H2O + H(+)</text>
        <dbReference type="Rhea" id="RHEA:24064"/>
        <dbReference type="ChEBI" id="CHEBI:15377"/>
        <dbReference type="ChEBI" id="CHEBI:15378"/>
        <dbReference type="ChEBI" id="CHEBI:58126"/>
        <dbReference type="ChEBI" id="CHEBI:356416"/>
        <dbReference type="EC" id="4.2.1.24"/>
    </reaction>
</comment>
<organism evidence="17 18">
    <name type="scientific">Candidatus Segetimicrobium genomatis</name>
    <dbReference type="NCBI Taxonomy" id="2569760"/>
    <lineage>
        <taxon>Bacteria</taxon>
        <taxon>Bacillati</taxon>
        <taxon>Candidatus Sysuimicrobiota</taxon>
        <taxon>Candidatus Sysuimicrobiia</taxon>
        <taxon>Candidatus Sysuimicrobiales</taxon>
        <taxon>Candidatus Segetimicrobiaceae</taxon>
        <taxon>Candidatus Segetimicrobium</taxon>
    </lineage>
</organism>
<evidence type="ECO:0000256" key="11">
    <source>
        <dbReference type="ARBA" id="ARBA00047651"/>
    </source>
</evidence>
<comment type="similarity">
    <text evidence="2 16">Belongs to the ALAD family.</text>
</comment>
<comment type="function">
    <text evidence="9">Catalyzes an early step in the biosynthesis of tetrapyrroles. Binds two molecules of 5-aminolevulinate per subunit, each at a distinct site, and catalyzes their condensation to form porphobilinogen.</text>
</comment>
<evidence type="ECO:0000256" key="2">
    <source>
        <dbReference type="ARBA" id="ARBA00008055"/>
    </source>
</evidence>
<reference evidence="17 18" key="1">
    <citation type="journal article" date="2019" name="Nat. Microbiol.">
        <title>Mediterranean grassland soil C-N compound turnover is dependent on rainfall and depth, and is mediated by genomically divergent microorganisms.</title>
        <authorList>
            <person name="Diamond S."/>
            <person name="Andeer P.F."/>
            <person name="Li Z."/>
            <person name="Crits-Christoph A."/>
            <person name="Burstein D."/>
            <person name="Anantharaman K."/>
            <person name="Lane K.R."/>
            <person name="Thomas B.C."/>
            <person name="Pan C."/>
            <person name="Northen T.R."/>
            <person name="Banfield J.F."/>
        </authorList>
    </citation>
    <scope>NUCLEOTIDE SEQUENCE [LARGE SCALE GENOMIC DNA]</scope>
    <source>
        <strain evidence="17">NP_8</strain>
    </source>
</reference>
<feature type="binding site" evidence="14">
    <location>
        <position position="127"/>
    </location>
    <ligand>
        <name>Zn(2+)</name>
        <dbReference type="ChEBI" id="CHEBI:29105"/>
        <note>catalytic</note>
    </ligand>
</feature>
<comment type="subunit">
    <text evidence="3">Homooctamer.</text>
</comment>
<dbReference type="UniPathway" id="UPA00251">
    <property type="reaction ID" value="UER00318"/>
</dbReference>
<dbReference type="Proteomes" id="UP000318834">
    <property type="component" value="Unassembled WGS sequence"/>
</dbReference>
<dbReference type="EMBL" id="VBAP01000044">
    <property type="protein sequence ID" value="TMI75284.1"/>
    <property type="molecule type" value="Genomic_DNA"/>
</dbReference>
<feature type="binding site" evidence="14">
    <location>
        <position position="125"/>
    </location>
    <ligand>
        <name>Zn(2+)</name>
        <dbReference type="ChEBI" id="CHEBI:29105"/>
        <note>catalytic</note>
    </ligand>
</feature>
<comment type="caution">
    <text evidence="17">The sequence shown here is derived from an EMBL/GenBank/DDBJ whole genome shotgun (WGS) entry which is preliminary data.</text>
</comment>
<evidence type="ECO:0000256" key="5">
    <source>
        <dbReference type="ARBA" id="ARBA00020771"/>
    </source>
</evidence>
<keyword evidence="15" id="KW-0460">Magnesium</keyword>
<dbReference type="NCBIfam" id="NF006762">
    <property type="entry name" value="PRK09283.1"/>
    <property type="match status" value="1"/>
</dbReference>
<evidence type="ECO:0000256" key="13">
    <source>
        <dbReference type="PIRSR" id="PIRSR001415-2"/>
    </source>
</evidence>
<evidence type="ECO:0000256" key="1">
    <source>
        <dbReference type="ARBA" id="ARBA00004694"/>
    </source>
</evidence>
<dbReference type="PANTHER" id="PTHR11458">
    <property type="entry name" value="DELTA-AMINOLEVULINIC ACID DEHYDRATASE"/>
    <property type="match status" value="1"/>
</dbReference>
<evidence type="ECO:0000256" key="4">
    <source>
        <dbReference type="ARBA" id="ARBA00012053"/>
    </source>
</evidence>
<dbReference type="GO" id="GO:0004655">
    <property type="term" value="F:porphobilinogen synthase activity"/>
    <property type="evidence" value="ECO:0007669"/>
    <property type="project" value="UniProtKB-EC"/>
</dbReference>
<dbReference type="InterPro" id="IPR001731">
    <property type="entry name" value="ALAD"/>
</dbReference>
<feature type="binding site" evidence="13">
    <location>
        <position position="327"/>
    </location>
    <ligand>
        <name>5-aminolevulinate</name>
        <dbReference type="ChEBI" id="CHEBI:356416"/>
        <label>2</label>
    </ligand>
</feature>
<feature type="binding site" evidence="13">
    <location>
        <position position="219"/>
    </location>
    <ligand>
        <name>5-aminolevulinate</name>
        <dbReference type="ChEBI" id="CHEBI:356416"/>
        <label>1</label>
    </ligand>
</feature>
<protein>
    <recommendedName>
        <fullName evidence="5">Delta-aminolevulinic acid dehydratase</fullName>
        <ecNumber evidence="4">4.2.1.24</ecNumber>
    </recommendedName>
    <alternativeName>
        <fullName evidence="10">Porphobilinogen synthase</fullName>
    </alternativeName>
</protein>
<feature type="binding site" evidence="14">
    <location>
        <position position="135"/>
    </location>
    <ligand>
        <name>Zn(2+)</name>
        <dbReference type="ChEBI" id="CHEBI:29105"/>
        <note>catalytic</note>
    </ligand>
</feature>
<keyword evidence="8" id="KW-0627">Porphyrin biosynthesis</keyword>
<dbReference type="InterPro" id="IPR013785">
    <property type="entry name" value="Aldolase_TIM"/>
</dbReference>
<dbReference type="GO" id="GO:0006782">
    <property type="term" value="P:protoporphyrinogen IX biosynthetic process"/>
    <property type="evidence" value="ECO:0007669"/>
    <property type="project" value="UniProtKB-UniPathway"/>
</dbReference>
<feature type="active site" description="Schiff-base intermediate with substrate" evidence="12">
    <location>
        <position position="209"/>
    </location>
</feature>
<name>A0A537IVD0_9BACT</name>
<dbReference type="Pfam" id="PF00490">
    <property type="entry name" value="ALAD"/>
    <property type="match status" value="1"/>
</dbReference>
<dbReference type="Gene3D" id="3.20.20.70">
    <property type="entry name" value="Aldolase class I"/>
    <property type="match status" value="1"/>
</dbReference>
<evidence type="ECO:0000313" key="18">
    <source>
        <dbReference type="Proteomes" id="UP000318834"/>
    </source>
</evidence>
<evidence type="ECO:0000256" key="8">
    <source>
        <dbReference type="ARBA" id="ARBA00023244"/>
    </source>
</evidence>
<feature type="binding site" evidence="13">
    <location>
        <position position="288"/>
    </location>
    <ligand>
        <name>5-aminolevulinate</name>
        <dbReference type="ChEBI" id="CHEBI:356416"/>
        <label>2</label>
    </ligand>
</feature>
<evidence type="ECO:0000256" key="7">
    <source>
        <dbReference type="ARBA" id="ARBA00023239"/>
    </source>
</evidence>
<sequence>MQVTQRPERAVRLRRLRRTDAIRELVRETRLHPHQFVYPMFVRGGRRVREPIPSMPGQFRLSVDELVSDVGAIRGLGIDAVLLFGLPDAKDPAGSEAYADDGIVQQAVRTLRAAHPDLIVMTDVCLCEYTTHGHCGVLRPVSNGTGVRDDDVDNDATLELLARTAVSQAVAGADVVAPSAMMDGQVAAIRRALDETGCQHVAIMSYSAKYASAFYGPFREAAGSAPQFGDRRGYQMDPPNAREAEREVAVDLAEGADIVMVKPALPFLDVLSRIRRMVTAPLAAYNVSGEYAMVKAAAEHGWLDEPRAVLEVLTAIARAGADLIITYHAKEAAAWLRRR</sequence>
<keyword evidence="6" id="KW-0350">Heme biosynthesis</keyword>
<gene>
    <name evidence="17" type="primary">hemB</name>
    <name evidence="17" type="ORF">E6H05_06575</name>
</gene>
<feature type="active site" description="Schiff-base intermediate with substrate" evidence="12">
    <location>
        <position position="262"/>
    </location>
</feature>
<evidence type="ECO:0000256" key="12">
    <source>
        <dbReference type="PIRSR" id="PIRSR001415-1"/>
    </source>
</evidence>
<dbReference type="GO" id="GO:0008270">
    <property type="term" value="F:zinc ion binding"/>
    <property type="evidence" value="ECO:0007669"/>
    <property type="project" value="TreeGrafter"/>
</dbReference>
<evidence type="ECO:0000256" key="16">
    <source>
        <dbReference type="RuleBase" id="RU004161"/>
    </source>
</evidence>
<dbReference type="FunFam" id="3.20.20.70:FF:000019">
    <property type="entry name" value="Delta-aminolevulinic acid dehydratase"/>
    <property type="match status" value="1"/>
</dbReference>
<dbReference type="PANTHER" id="PTHR11458:SF0">
    <property type="entry name" value="DELTA-AMINOLEVULINIC ACID DEHYDRATASE"/>
    <property type="match status" value="1"/>
</dbReference>
<dbReference type="SMART" id="SM01004">
    <property type="entry name" value="ALAD"/>
    <property type="match status" value="1"/>
</dbReference>
<dbReference type="PIRSF" id="PIRSF001415">
    <property type="entry name" value="Porphbilin_synth"/>
    <property type="match status" value="1"/>
</dbReference>
<dbReference type="CDD" id="cd00384">
    <property type="entry name" value="ALAD_PBGS"/>
    <property type="match status" value="1"/>
</dbReference>
<feature type="binding site" evidence="13">
    <location>
        <position position="231"/>
    </location>
    <ligand>
        <name>5-aminolevulinate</name>
        <dbReference type="ChEBI" id="CHEBI:356416"/>
        <label>1</label>
    </ligand>
</feature>
<evidence type="ECO:0000256" key="9">
    <source>
        <dbReference type="ARBA" id="ARBA00025628"/>
    </source>
</evidence>
<dbReference type="GO" id="GO:0005829">
    <property type="term" value="C:cytosol"/>
    <property type="evidence" value="ECO:0007669"/>
    <property type="project" value="TreeGrafter"/>
</dbReference>
<dbReference type="PRINTS" id="PR00144">
    <property type="entry name" value="DALDHYDRTASE"/>
</dbReference>
<evidence type="ECO:0000256" key="3">
    <source>
        <dbReference type="ARBA" id="ARBA00011823"/>
    </source>
</evidence>
<dbReference type="EC" id="4.2.1.24" evidence="4"/>
<comment type="pathway">
    <text evidence="1">Porphyrin-containing compound metabolism; protoporphyrin-IX biosynthesis; coproporphyrinogen-III from 5-aminolevulinate: step 1/4.</text>
</comment>
<keyword evidence="14" id="KW-0479">Metal-binding</keyword>
<feature type="binding site" evidence="15">
    <location>
        <position position="247"/>
    </location>
    <ligand>
        <name>Mg(2+)</name>
        <dbReference type="ChEBI" id="CHEBI:18420"/>
    </ligand>
</feature>
<evidence type="ECO:0000313" key="17">
    <source>
        <dbReference type="EMBL" id="TMI75284.1"/>
    </source>
</evidence>
<dbReference type="AlphaFoldDB" id="A0A537IVD0"/>
<evidence type="ECO:0000256" key="15">
    <source>
        <dbReference type="PIRSR" id="PIRSR001415-5"/>
    </source>
</evidence>
<keyword evidence="7 17" id="KW-0456">Lyase</keyword>
<dbReference type="SUPFAM" id="SSF51569">
    <property type="entry name" value="Aldolase"/>
    <property type="match status" value="1"/>
</dbReference>
<accession>A0A537IVD0</accession>
<evidence type="ECO:0000256" key="14">
    <source>
        <dbReference type="PIRSR" id="PIRSR001415-3"/>
    </source>
</evidence>
<evidence type="ECO:0000256" key="10">
    <source>
        <dbReference type="ARBA" id="ARBA00032837"/>
    </source>
</evidence>
<evidence type="ECO:0000256" key="6">
    <source>
        <dbReference type="ARBA" id="ARBA00023133"/>
    </source>
</evidence>
<proteinExistence type="inferred from homology"/>